<sequence length="79" mass="8750">MNHGRAADAEGYVEFSPFPVFPFRTDRPETAAAGILVFIPGGGFEEKPFGRLFRVDLHSGRNADDVEPERAPRQRCCAV</sequence>
<dbReference type="AlphaFoldDB" id="A0A645HZL8"/>
<protein>
    <submittedName>
        <fullName evidence="1">Uncharacterized protein</fullName>
    </submittedName>
</protein>
<dbReference type="EMBL" id="VSSQ01102673">
    <property type="protein sequence ID" value="MPN43932.1"/>
    <property type="molecule type" value="Genomic_DNA"/>
</dbReference>
<gene>
    <name evidence="1" type="ORF">SDC9_191493</name>
</gene>
<evidence type="ECO:0000313" key="1">
    <source>
        <dbReference type="EMBL" id="MPN43932.1"/>
    </source>
</evidence>
<organism evidence="1">
    <name type="scientific">bioreactor metagenome</name>
    <dbReference type="NCBI Taxonomy" id="1076179"/>
    <lineage>
        <taxon>unclassified sequences</taxon>
        <taxon>metagenomes</taxon>
        <taxon>ecological metagenomes</taxon>
    </lineage>
</organism>
<comment type="caution">
    <text evidence="1">The sequence shown here is derived from an EMBL/GenBank/DDBJ whole genome shotgun (WGS) entry which is preliminary data.</text>
</comment>
<accession>A0A645HZL8</accession>
<proteinExistence type="predicted"/>
<name>A0A645HZL8_9ZZZZ</name>
<reference evidence="1" key="1">
    <citation type="submission" date="2019-08" db="EMBL/GenBank/DDBJ databases">
        <authorList>
            <person name="Kucharzyk K."/>
            <person name="Murdoch R.W."/>
            <person name="Higgins S."/>
            <person name="Loffler F."/>
        </authorList>
    </citation>
    <scope>NUCLEOTIDE SEQUENCE</scope>
</reference>